<proteinExistence type="inferred from homology"/>
<evidence type="ECO:0000259" key="3">
    <source>
        <dbReference type="PROSITE" id="PS52035"/>
    </source>
</evidence>
<dbReference type="GO" id="GO:0004181">
    <property type="term" value="F:metallocarboxypeptidase activity"/>
    <property type="evidence" value="ECO:0007669"/>
    <property type="project" value="InterPro"/>
</dbReference>
<dbReference type="EMBL" id="AAMT01000007">
    <property type="protein sequence ID" value="EAQ12818.1"/>
    <property type="molecule type" value="Genomic_DNA"/>
</dbReference>
<dbReference type="InterPro" id="IPR050821">
    <property type="entry name" value="Cytosolic_carboxypeptidase"/>
</dbReference>
<organism evidence="4 5">
    <name type="scientific">Maritimibacter alkaliphilus HTCC2654</name>
    <dbReference type="NCBI Taxonomy" id="314271"/>
    <lineage>
        <taxon>Bacteria</taxon>
        <taxon>Pseudomonadati</taxon>
        <taxon>Pseudomonadota</taxon>
        <taxon>Alphaproteobacteria</taxon>
        <taxon>Rhodobacterales</taxon>
        <taxon>Roseobacteraceae</taxon>
        <taxon>Maritimibacter</taxon>
    </lineage>
</organism>
<dbReference type="GO" id="GO:0006508">
    <property type="term" value="P:proteolysis"/>
    <property type="evidence" value="ECO:0007669"/>
    <property type="project" value="InterPro"/>
</dbReference>
<dbReference type="HOGENOM" id="CLU_042358_0_0_5"/>
<evidence type="ECO:0000256" key="1">
    <source>
        <dbReference type="ARBA" id="ARBA00001947"/>
    </source>
</evidence>
<dbReference type="eggNOG" id="COG2866">
    <property type="taxonomic scope" value="Bacteria"/>
</dbReference>
<dbReference type="Pfam" id="PF00246">
    <property type="entry name" value="Peptidase_M14"/>
    <property type="match status" value="1"/>
</dbReference>
<evidence type="ECO:0000256" key="2">
    <source>
        <dbReference type="PROSITE-ProRule" id="PRU01379"/>
    </source>
</evidence>
<comment type="similarity">
    <text evidence="2">Belongs to the peptidase M14 family.</text>
</comment>
<dbReference type="InterPro" id="IPR000834">
    <property type="entry name" value="Peptidase_M14"/>
</dbReference>
<comment type="caution">
    <text evidence="4">The sequence shown here is derived from an EMBL/GenBank/DDBJ whole genome shotgun (WGS) entry which is preliminary data.</text>
</comment>
<dbReference type="PROSITE" id="PS52035">
    <property type="entry name" value="PEPTIDASE_M14"/>
    <property type="match status" value="1"/>
</dbReference>
<dbReference type="RefSeq" id="WP_008330017.1">
    <property type="nucleotide sequence ID" value="NZ_CH902578.1"/>
</dbReference>
<dbReference type="CDD" id="cd06234">
    <property type="entry name" value="M14_PaCCP-like"/>
    <property type="match status" value="1"/>
</dbReference>
<feature type="domain" description="Peptidase M14" evidence="3">
    <location>
        <begin position="121"/>
        <end position="387"/>
    </location>
</feature>
<evidence type="ECO:0000313" key="4">
    <source>
        <dbReference type="EMBL" id="EAQ12818.1"/>
    </source>
</evidence>
<evidence type="ECO:0000313" key="5">
    <source>
        <dbReference type="Proteomes" id="UP000002931"/>
    </source>
</evidence>
<dbReference type="PANTHER" id="PTHR12756:SF11">
    <property type="entry name" value="CYTOSOLIC CARBOXYPEPTIDASE 1"/>
    <property type="match status" value="1"/>
</dbReference>
<dbReference type="InterPro" id="IPR040626">
    <property type="entry name" value="Pepdidase_M14_N"/>
</dbReference>
<dbReference type="STRING" id="314271.RB2654_06899"/>
<gene>
    <name evidence="4" type="ORF">RB2654_06899</name>
</gene>
<keyword evidence="4" id="KW-0121">Carboxypeptidase</keyword>
<dbReference type="SUPFAM" id="SSF53187">
    <property type="entry name" value="Zn-dependent exopeptidases"/>
    <property type="match status" value="1"/>
</dbReference>
<dbReference type="AlphaFoldDB" id="A3VG42"/>
<feature type="active site" description="Proton donor/acceptor" evidence="2">
    <location>
        <position position="348"/>
    </location>
</feature>
<comment type="cofactor">
    <cofactor evidence="1">
        <name>Zn(2+)</name>
        <dbReference type="ChEBI" id="CHEBI:29105"/>
    </cofactor>
</comment>
<dbReference type="Gene3D" id="3.40.630.10">
    <property type="entry name" value="Zn peptidases"/>
    <property type="match status" value="1"/>
</dbReference>
<accession>A3VG42</accession>
<reference evidence="4 5" key="1">
    <citation type="journal article" date="2010" name="J. Bacteriol.">
        <title>Genome sequences of Pelagibaca bermudensis HTCC2601T and Maritimibacter alkaliphilus HTCC2654T, the type strains of two marine Roseobacter genera.</title>
        <authorList>
            <person name="Thrash J.C."/>
            <person name="Cho J.C."/>
            <person name="Ferriera S."/>
            <person name="Johnson J."/>
            <person name="Vergin K.L."/>
            <person name="Giovannoni S.J."/>
        </authorList>
    </citation>
    <scope>NUCLEOTIDE SEQUENCE [LARGE SCALE GENOMIC DNA]</scope>
    <source>
        <strain evidence="4 5">HTCC2654</strain>
    </source>
</reference>
<sequence>MTLSISGNIPQGRINVIDASDSSNIRLSLPKDPGTPFFAWYNFRVSGARGVPLTFVFEDIGASVANRMDNRDDVEDAWTNTGPLVSEDGETWFRVPAVSDGETWTFSYTPKGDLVTFAEFPPFGPERDQALTYRALKDPDVRLEVIGQSVQGRPIDLLTFGTPGPDKPNLWITTRQHPSETQGGFFLEGLFDRLLDPYDAAARVLREQAVLYIVPNANPDGNALGLSRANAAGANLNREWESPDPERAPEVVAIREQMLARGLDFFLDGHSDNELRCNFIWPSENVPTWTPDRWDIFRTFETALDAASPDYETGHPYPGGAAPAVADLGMAWNWVGAAFPKSLSVLLEQATKDTTLHPMAGQGWLPQRARGLGRDIVPALLAVVPHLSRQGRAEPY</sequence>
<name>A3VG42_9RHOB</name>
<dbReference type="PANTHER" id="PTHR12756">
    <property type="entry name" value="CYTOSOLIC CARBOXYPEPTIDASE"/>
    <property type="match status" value="1"/>
</dbReference>
<dbReference type="Proteomes" id="UP000002931">
    <property type="component" value="Unassembled WGS sequence"/>
</dbReference>
<dbReference type="Gene3D" id="2.60.40.3120">
    <property type="match status" value="1"/>
</dbReference>
<dbReference type="Pfam" id="PF18027">
    <property type="entry name" value="Pepdidase_M14_N"/>
    <property type="match status" value="1"/>
</dbReference>
<dbReference type="SMART" id="SM00631">
    <property type="entry name" value="Zn_pept"/>
    <property type="match status" value="1"/>
</dbReference>
<keyword evidence="5" id="KW-1185">Reference proteome</keyword>
<dbReference type="GO" id="GO:0008270">
    <property type="term" value="F:zinc ion binding"/>
    <property type="evidence" value="ECO:0007669"/>
    <property type="project" value="InterPro"/>
</dbReference>
<keyword evidence="4" id="KW-0378">Hydrolase</keyword>
<protein>
    <submittedName>
        <fullName evidence="4">Zinc carboxypeptidase family protein</fullName>
    </submittedName>
</protein>
<keyword evidence="4" id="KW-0645">Protease</keyword>
<dbReference type="OrthoDB" id="5490902at2"/>